<dbReference type="InterPro" id="IPR039426">
    <property type="entry name" value="TonB-dep_rcpt-like"/>
</dbReference>
<dbReference type="InterPro" id="IPR012910">
    <property type="entry name" value="Plug_dom"/>
</dbReference>
<dbReference type="InterPro" id="IPR000531">
    <property type="entry name" value="Beta-barrel_TonB"/>
</dbReference>
<dbReference type="InterPro" id="IPR037066">
    <property type="entry name" value="Plug_dom_sf"/>
</dbReference>
<keyword evidence="2 10" id="KW-0813">Transport</keyword>
<evidence type="ECO:0000256" key="11">
    <source>
        <dbReference type="RuleBase" id="RU003357"/>
    </source>
</evidence>
<evidence type="ECO:0000259" key="13">
    <source>
        <dbReference type="Pfam" id="PF07715"/>
    </source>
</evidence>
<dbReference type="SUPFAM" id="SSF56935">
    <property type="entry name" value="Porins"/>
    <property type="match status" value="1"/>
</dbReference>
<dbReference type="SUPFAM" id="SSF49464">
    <property type="entry name" value="Carboxypeptidase regulatory domain-like"/>
    <property type="match status" value="1"/>
</dbReference>
<dbReference type="Gene3D" id="2.170.130.10">
    <property type="entry name" value="TonB-dependent receptor, plug domain"/>
    <property type="match status" value="1"/>
</dbReference>
<dbReference type="Gene3D" id="2.60.40.1120">
    <property type="entry name" value="Carboxypeptidase-like, regulatory domain"/>
    <property type="match status" value="1"/>
</dbReference>
<keyword evidence="4 10" id="KW-0812">Transmembrane</keyword>
<comment type="subcellular location">
    <subcellularLocation>
        <location evidence="1 10">Cell outer membrane</location>
        <topology evidence="1 10">Multi-pass membrane protein</topology>
    </subcellularLocation>
</comment>
<evidence type="ECO:0000259" key="12">
    <source>
        <dbReference type="Pfam" id="PF00593"/>
    </source>
</evidence>
<evidence type="ECO:0000313" key="14">
    <source>
        <dbReference type="EMBL" id="GEO02515.1"/>
    </source>
</evidence>
<dbReference type="GO" id="GO:0044718">
    <property type="term" value="P:siderophore transmembrane transport"/>
    <property type="evidence" value="ECO:0007669"/>
    <property type="project" value="TreeGrafter"/>
</dbReference>
<dbReference type="PANTHER" id="PTHR30069:SF29">
    <property type="entry name" value="HEMOGLOBIN AND HEMOGLOBIN-HAPTOGLOBIN-BINDING PROTEIN 1-RELATED"/>
    <property type="match status" value="1"/>
</dbReference>
<feature type="domain" description="TonB-dependent receptor-like beta-barrel" evidence="12">
    <location>
        <begin position="418"/>
        <end position="999"/>
    </location>
</feature>
<dbReference type="OrthoDB" id="9768177at2"/>
<evidence type="ECO:0000256" key="10">
    <source>
        <dbReference type="PROSITE-ProRule" id="PRU01360"/>
    </source>
</evidence>
<comment type="similarity">
    <text evidence="10 11">Belongs to the TonB-dependent receptor family.</text>
</comment>
<dbReference type="InterPro" id="IPR036942">
    <property type="entry name" value="Beta-barrel_TonB_sf"/>
</dbReference>
<evidence type="ECO:0000256" key="6">
    <source>
        <dbReference type="ARBA" id="ARBA00023077"/>
    </source>
</evidence>
<dbReference type="InterPro" id="IPR023996">
    <property type="entry name" value="TonB-dep_OMP_SusC/RagA"/>
</dbReference>
<dbReference type="GO" id="GO:0015344">
    <property type="term" value="F:siderophore uptake transmembrane transporter activity"/>
    <property type="evidence" value="ECO:0007669"/>
    <property type="project" value="TreeGrafter"/>
</dbReference>
<comment type="caution">
    <text evidence="14">The sequence shown here is derived from an EMBL/GenBank/DDBJ whole genome shotgun (WGS) entry which is preliminary data.</text>
</comment>
<feature type="domain" description="TonB-dependent receptor plug" evidence="13">
    <location>
        <begin position="123"/>
        <end position="229"/>
    </location>
</feature>
<sequence>MQKLITQKWLLGWLLVLLLTFCPDRYAAGQSQTIRGRVTDSKGSALPGVTVLVKGTEIGTATDPEGRFGIAAPQAGSTLVFTYVGFEPREVAASGNGEVNVVLQESAKALSEVVVVGYGTQKKVNVTGAVSVVDGEALTKRQVASTSLALQGAAPGVTVTQQSGVPGGDAGAIRIRGIGSINAGSNPLVLVDNVEMSLDAIDPNNIESISVLKDAAAAAIYGSRAANGVILVTTKRGKQGINVSYNAYLAKQTPTDMPEKVNALEHMRYWDVAQVNSKLPPAFTQQIAAYEASGPDNFNRFNTDWQDLVLTNNGMMHNHNLNVSAGTDKVKIFASGTFLDQNGLTANTDYQRTDLRFNTDVAVTKKLSASMDLVLNRSNRLWPGQSNPTAIIRYMLGLPAIVPGRYNSGEWGEGWSNANPAAQAEDGGFNRSITDSRIIKGTLTYKPTDGLELLATYSSNFYTGHQKLFTNQYQIYNAEPSNNTLVFARPWPALNSLTENTSENYQNLFRAQATFTKALDKHNFTVLGGFSTEDFRSTNINVSRQNLLSPDRPYLDSGDPTGQTISGGENRYAMVSAYGRLNYNFDEKYLLELNGRWDASSRFRENNWWALFPSLSVGWRLSQENFWGGLSNIVNDAKIRASYGALGNQAIARSGAQDYYPTYSLFQSGSAYNYYFNNAINAGYALTVAANPDIKWETSKVLDIGTDLAFLNNRLTVTADYFRRDIVDMLQVVPIPNYVGLTAPFVNVGTMRNTGWELGAGWRDKVNDFNYQVQLNLSDVQNEIINNGGTDQISGSKITREGHPYNSYYGYIADGLFQSDEEVKEFNALDGNAATPYLAANTAAGDIKYRDVSGPDGTPDGKIDDKDRVILGNNFPRLEYSLNLAAQYKGLDLTAFFQGVGKRDNYLSGTGSQPFYSASFQGTMFKYQEDFWSPENKGAAYPRLTNNSIPNNYYASSYWIKSSAYLRLKNVVLGYTLPASVTDKIKLKSARVYVSGQNLVTWDKFFPGFDPEQIDTGGEFYPIMRTYTLGVNINL</sequence>
<keyword evidence="8" id="KW-0675">Receptor</keyword>
<name>A0A512AS35_9BACT</name>
<organism evidence="14 15">
    <name type="scientific">Adhaeribacter aerolatus</name>
    <dbReference type="NCBI Taxonomy" id="670289"/>
    <lineage>
        <taxon>Bacteria</taxon>
        <taxon>Pseudomonadati</taxon>
        <taxon>Bacteroidota</taxon>
        <taxon>Cytophagia</taxon>
        <taxon>Cytophagales</taxon>
        <taxon>Hymenobacteraceae</taxon>
        <taxon>Adhaeribacter</taxon>
    </lineage>
</organism>
<dbReference type="NCBIfam" id="TIGR04056">
    <property type="entry name" value="OMP_RagA_SusC"/>
    <property type="match status" value="1"/>
</dbReference>
<gene>
    <name evidence="14" type="ORF">AAE02nite_01790</name>
</gene>
<accession>A0A512AS35</accession>
<reference evidence="14 15" key="1">
    <citation type="submission" date="2019-07" db="EMBL/GenBank/DDBJ databases">
        <title>Whole genome shotgun sequence of Adhaeribacter aerolatus NBRC 106133.</title>
        <authorList>
            <person name="Hosoyama A."/>
            <person name="Uohara A."/>
            <person name="Ohji S."/>
            <person name="Ichikawa N."/>
        </authorList>
    </citation>
    <scope>NUCLEOTIDE SEQUENCE [LARGE SCALE GENOMIC DNA]</scope>
    <source>
        <strain evidence="14 15">NBRC 106133</strain>
    </source>
</reference>
<keyword evidence="7 10" id="KW-0472">Membrane</keyword>
<dbReference type="GO" id="GO:0009279">
    <property type="term" value="C:cell outer membrane"/>
    <property type="evidence" value="ECO:0007669"/>
    <property type="project" value="UniProtKB-SubCell"/>
</dbReference>
<dbReference type="Pfam" id="PF13715">
    <property type="entry name" value="CarbopepD_reg_2"/>
    <property type="match status" value="1"/>
</dbReference>
<dbReference type="Pfam" id="PF07715">
    <property type="entry name" value="Plug"/>
    <property type="match status" value="1"/>
</dbReference>
<dbReference type="NCBIfam" id="TIGR04057">
    <property type="entry name" value="SusC_RagA_signa"/>
    <property type="match status" value="1"/>
</dbReference>
<evidence type="ECO:0000256" key="1">
    <source>
        <dbReference type="ARBA" id="ARBA00004571"/>
    </source>
</evidence>
<proteinExistence type="inferred from homology"/>
<evidence type="ECO:0000313" key="15">
    <source>
        <dbReference type="Proteomes" id="UP000321532"/>
    </source>
</evidence>
<evidence type="ECO:0000256" key="3">
    <source>
        <dbReference type="ARBA" id="ARBA00022452"/>
    </source>
</evidence>
<dbReference type="RefSeq" id="WP_146894555.1">
    <property type="nucleotide sequence ID" value="NZ_BJYS01000001.1"/>
</dbReference>
<keyword evidence="9 10" id="KW-0998">Cell outer membrane</keyword>
<evidence type="ECO:0000256" key="4">
    <source>
        <dbReference type="ARBA" id="ARBA00022692"/>
    </source>
</evidence>
<dbReference type="EMBL" id="BJYS01000001">
    <property type="protein sequence ID" value="GEO02515.1"/>
    <property type="molecule type" value="Genomic_DNA"/>
</dbReference>
<protein>
    <submittedName>
        <fullName evidence="14">SusC/RagA family TonB-linked outer membrane protein</fullName>
    </submittedName>
</protein>
<evidence type="ECO:0000256" key="9">
    <source>
        <dbReference type="ARBA" id="ARBA00023237"/>
    </source>
</evidence>
<keyword evidence="15" id="KW-1185">Reference proteome</keyword>
<keyword evidence="5" id="KW-0732">Signal</keyword>
<dbReference type="PROSITE" id="PS52016">
    <property type="entry name" value="TONB_DEPENDENT_REC_3"/>
    <property type="match status" value="1"/>
</dbReference>
<evidence type="ECO:0000256" key="8">
    <source>
        <dbReference type="ARBA" id="ARBA00023170"/>
    </source>
</evidence>
<dbReference type="Proteomes" id="UP000321532">
    <property type="component" value="Unassembled WGS sequence"/>
</dbReference>
<dbReference type="InterPro" id="IPR023997">
    <property type="entry name" value="TonB-dep_OMP_SusC/RagA_CS"/>
</dbReference>
<dbReference type="FunFam" id="2.170.130.10:FF:000003">
    <property type="entry name" value="SusC/RagA family TonB-linked outer membrane protein"/>
    <property type="match status" value="1"/>
</dbReference>
<keyword evidence="3 10" id="KW-1134">Transmembrane beta strand</keyword>
<keyword evidence="6 11" id="KW-0798">TonB box</keyword>
<dbReference type="Gene3D" id="2.40.170.20">
    <property type="entry name" value="TonB-dependent receptor, beta-barrel domain"/>
    <property type="match status" value="1"/>
</dbReference>
<dbReference type="PANTHER" id="PTHR30069">
    <property type="entry name" value="TONB-DEPENDENT OUTER MEMBRANE RECEPTOR"/>
    <property type="match status" value="1"/>
</dbReference>
<dbReference type="InterPro" id="IPR008969">
    <property type="entry name" value="CarboxyPept-like_regulatory"/>
</dbReference>
<dbReference type="AlphaFoldDB" id="A0A512AS35"/>
<evidence type="ECO:0000256" key="5">
    <source>
        <dbReference type="ARBA" id="ARBA00022729"/>
    </source>
</evidence>
<evidence type="ECO:0000256" key="2">
    <source>
        <dbReference type="ARBA" id="ARBA00022448"/>
    </source>
</evidence>
<evidence type="ECO:0000256" key="7">
    <source>
        <dbReference type="ARBA" id="ARBA00023136"/>
    </source>
</evidence>
<dbReference type="Pfam" id="PF00593">
    <property type="entry name" value="TonB_dep_Rec_b-barrel"/>
    <property type="match status" value="1"/>
</dbReference>